<accession>A0A133V278</accession>
<reference evidence="1 2" key="1">
    <citation type="journal article" date="2016" name="Sci. Rep.">
        <title>Metabolic traits of an uncultured archaeal lineage -MSBL1- from brine pools of the Red Sea.</title>
        <authorList>
            <person name="Mwirichia R."/>
            <person name="Alam I."/>
            <person name="Rashid M."/>
            <person name="Vinu M."/>
            <person name="Ba-Alawi W."/>
            <person name="Anthony Kamau A."/>
            <person name="Kamanda Ngugi D."/>
            <person name="Goker M."/>
            <person name="Klenk H.P."/>
            <person name="Bajic V."/>
            <person name="Stingl U."/>
        </authorList>
    </citation>
    <scope>NUCLEOTIDE SEQUENCE [LARGE SCALE GENOMIC DNA]</scope>
    <source>
        <strain evidence="1">SCGC-AAA261C02</strain>
    </source>
</reference>
<evidence type="ECO:0000313" key="1">
    <source>
        <dbReference type="EMBL" id="KXB00531.1"/>
    </source>
</evidence>
<sequence>MGSKARISCVYDDESISQTISSSLEPDNIQAPENVKIKTTRDGNKVITEIEVDGRIETLLATLEDLLSCTSTAEKVI</sequence>
<dbReference type="EMBL" id="LHXW01000002">
    <property type="protein sequence ID" value="KXB00531.1"/>
    <property type="molecule type" value="Genomic_DNA"/>
</dbReference>
<dbReference type="NCBIfam" id="NF011470">
    <property type="entry name" value="PRK14887.1"/>
    <property type="match status" value="1"/>
</dbReference>
<dbReference type="AlphaFoldDB" id="A0A133V278"/>
<dbReference type="Proteomes" id="UP000070520">
    <property type="component" value="Unassembled WGS sequence"/>
</dbReference>
<evidence type="ECO:0000313" key="2">
    <source>
        <dbReference type="Proteomes" id="UP000070520"/>
    </source>
</evidence>
<evidence type="ECO:0008006" key="3">
    <source>
        <dbReference type="Google" id="ProtNLM"/>
    </source>
</evidence>
<protein>
    <recommendedName>
        <fullName evidence="3">KEOPS complex subunit</fullName>
    </recommendedName>
</protein>
<proteinExistence type="predicted"/>
<comment type="caution">
    <text evidence="1">The sequence shown here is derived from an EMBL/GenBank/DDBJ whole genome shotgun (WGS) entry which is preliminary data.</text>
</comment>
<keyword evidence="2" id="KW-1185">Reference proteome</keyword>
<gene>
    <name evidence="1" type="ORF">AKJ42_00240</name>
</gene>
<organism evidence="1 2">
    <name type="scientific">candidate division MSBL1 archaeon SCGC-AAA261C02</name>
    <dbReference type="NCBI Taxonomy" id="1698272"/>
    <lineage>
        <taxon>Archaea</taxon>
        <taxon>Methanobacteriati</taxon>
        <taxon>Methanobacteriota</taxon>
        <taxon>candidate division MSBL1</taxon>
    </lineage>
</organism>
<name>A0A133V278_9EURY</name>